<evidence type="ECO:0000259" key="3">
    <source>
        <dbReference type="Pfam" id="PF03061"/>
    </source>
</evidence>
<evidence type="ECO:0000313" key="5">
    <source>
        <dbReference type="Proteomes" id="UP001060012"/>
    </source>
</evidence>
<dbReference type="Pfam" id="PF03061">
    <property type="entry name" value="4HBT"/>
    <property type="match status" value="1"/>
</dbReference>
<evidence type="ECO:0000313" key="4">
    <source>
        <dbReference type="EMBL" id="UTJ06573.1"/>
    </source>
</evidence>
<dbReference type="PANTHER" id="PTHR43240:SF5">
    <property type="entry name" value="1,4-DIHYDROXY-2-NAPHTHOYL-COA THIOESTERASE 1"/>
    <property type="match status" value="1"/>
</dbReference>
<dbReference type="RefSeq" id="WP_254576752.1">
    <property type="nucleotide sequence ID" value="NZ_CP100595.1"/>
</dbReference>
<dbReference type="NCBIfam" id="TIGR00369">
    <property type="entry name" value="unchar_dom_1"/>
    <property type="match status" value="1"/>
</dbReference>
<evidence type="ECO:0000256" key="2">
    <source>
        <dbReference type="ARBA" id="ARBA00022801"/>
    </source>
</evidence>
<dbReference type="SUPFAM" id="SSF54637">
    <property type="entry name" value="Thioesterase/thiol ester dehydrase-isomerase"/>
    <property type="match status" value="1"/>
</dbReference>
<keyword evidence="5" id="KW-1185">Reference proteome</keyword>
<dbReference type="Gene3D" id="3.10.129.10">
    <property type="entry name" value="Hotdog Thioesterase"/>
    <property type="match status" value="1"/>
</dbReference>
<gene>
    <name evidence="4" type="ORF">NJU99_00335</name>
</gene>
<protein>
    <submittedName>
        <fullName evidence="4">Hotdog fold thioesterase</fullName>
    </submittedName>
</protein>
<evidence type="ECO:0000256" key="1">
    <source>
        <dbReference type="ARBA" id="ARBA00008324"/>
    </source>
</evidence>
<dbReference type="InterPro" id="IPR029069">
    <property type="entry name" value="HotDog_dom_sf"/>
</dbReference>
<dbReference type="EMBL" id="CP100595">
    <property type="protein sequence ID" value="UTJ06573.1"/>
    <property type="molecule type" value="Genomic_DNA"/>
</dbReference>
<dbReference type="InterPro" id="IPR006683">
    <property type="entry name" value="Thioestr_dom"/>
</dbReference>
<accession>A0ABY5E6A9</accession>
<keyword evidence="2" id="KW-0378">Hydrolase</keyword>
<feature type="domain" description="Thioesterase" evidence="3">
    <location>
        <begin position="51"/>
        <end position="126"/>
    </location>
</feature>
<dbReference type="InterPro" id="IPR003736">
    <property type="entry name" value="PAAI_dom"/>
</dbReference>
<dbReference type="PANTHER" id="PTHR43240">
    <property type="entry name" value="1,4-DIHYDROXY-2-NAPHTHOYL-COA THIOESTERASE 1"/>
    <property type="match status" value="1"/>
</dbReference>
<dbReference type="Proteomes" id="UP001060012">
    <property type="component" value="Chromosome"/>
</dbReference>
<name>A0ABY5E6A9_9BACT</name>
<comment type="similarity">
    <text evidence="1">Belongs to the thioesterase PaaI family.</text>
</comment>
<organism evidence="4 5">
    <name type="scientific">Arcobacter roscoffensis</name>
    <dbReference type="NCBI Taxonomy" id="2961520"/>
    <lineage>
        <taxon>Bacteria</taxon>
        <taxon>Pseudomonadati</taxon>
        <taxon>Campylobacterota</taxon>
        <taxon>Epsilonproteobacteria</taxon>
        <taxon>Campylobacterales</taxon>
        <taxon>Arcobacteraceae</taxon>
        <taxon>Arcobacter</taxon>
    </lineage>
</organism>
<sequence>MSIWNKKLSLDDLNSMAKNTAIENLGIKLTKMGDDTLIGEMPVNSKSHQIHGILHGGASVLFAETLGSLAGVMACKEGFTAVGLEINANHLKGVKDGVVVGVASAIHIGRSTHVWDIKISHKESGKIVCASRLTVAVIKE</sequence>
<reference evidence="4" key="1">
    <citation type="submission" date="2022-07" db="EMBL/GenBank/DDBJ databases">
        <title>Arcobacter roscoffensis sp. nov., a marine bacterium isolated from coastal seawater collected from Roscoff, France.</title>
        <authorList>
            <person name="Pascual J."/>
            <person name="Lepeaux C."/>
            <person name="Methner A."/>
            <person name="Overmann J."/>
        </authorList>
    </citation>
    <scope>NUCLEOTIDE SEQUENCE</scope>
    <source>
        <strain evidence="4">ARW1-2F2</strain>
    </source>
</reference>
<proteinExistence type="inferred from homology"/>
<dbReference type="CDD" id="cd03443">
    <property type="entry name" value="PaaI_thioesterase"/>
    <property type="match status" value="1"/>
</dbReference>